<dbReference type="Pfam" id="PF08548">
    <property type="entry name" value="Peptidase_M10_C"/>
    <property type="match status" value="2"/>
</dbReference>
<evidence type="ECO:0000256" key="8">
    <source>
        <dbReference type="ARBA" id="ARBA00022723"/>
    </source>
</evidence>
<evidence type="ECO:0000313" key="16">
    <source>
        <dbReference type="EMBL" id="MBB6341212.1"/>
    </source>
</evidence>
<name>A0A7X0BRC3_9PSED</name>
<dbReference type="InterPro" id="IPR011049">
    <property type="entry name" value="Serralysin-like_metalloprot_C"/>
</dbReference>
<dbReference type="PRINTS" id="PR01488">
    <property type="entry name" value="RTXTOXINA"/>
</dbReference>
<dbReference type="Gene3D" id="2.150.10.10">
    <property type="entry name" value="Serralysin-like metalloprotease, C-terminal"/>
    <property type="match status" value="3"/>
</dbReference>
<comment type="subcellular location">
    <subcellularLocation>
        <location evidence="2">Membrane</location>
    </subcellularLocation>
    <subcellularLocation>
        <location evidence="3">Secreted</location>
    </subcellularLocation>
</comment>
<dbReference type="EMBL" id="JACHLL010000002">
    <property type="protein sequence ID" value="MBB6341212.1"/>
    <property type="molecule type" value="Genomic_DNA"/>
</dbReference>
<dbReference type="GO" id="GO:0016020">
    <property type="term" value="C:membrane"/>
    <property type="evidence" value="ECO:0007669"/>
    <property type="project" value="UniProtKB-SubCell"/>
</dbReference>
<comment type="similarity">
    <text evidence="4">Belongs to the peptidase M10B family.</text>
</comment>
<comment type="caution">
    <text evidence="16">The sequence shown here is derived from an EMBL/GenBank/DDBJ whole genome shotgun (WGS) entry which is preliminary data.</text>
</comment>
<keyword evidence="8" id="KW-0479">Metal-binding</keyword>
<proteinExistence type="inferred from homology"/>
<sequence>MPSPNGSTAASYISLSGNTHIDSLLGGSKWGGNLGQGFSLSYSFFSEGLSYYATDYSSDNEYLAAYRLTSGQMTSIRNALQSWGTVTNLSFQEVQDSATWTGDLRFAGYSDMGSQAAAWAYYPTTAPVGGDVWIGPATNDTAPLAGTYDFHTFVHEIGHALGLKHTFETESDNNNILSGIYDDARYSVMSYNADYDFLPSGPMLFDVAAIQYLYGKNMGWQTGNNTYNWDASARIFQTIWDAGGVDTIDASNQLRGVSINLNSGQFSSIGQDIYNYATRQYTNNCLTIAYGCTIENATGSGYADQLTGNAANNTLNGGAGADQMIGGDGSDTYHVDNIGDSVVESSNSASGTDIVLSSLANYTLPDNVENLLLYASGAIQGKGNALNNIIYASQGDNVIDGATGVDTASYQFSTSAVSVSLASSGAQATGGSGADTLLNIENLFGSNHADKLFGNTKNNTLNGVGGADQMSGGDGSDTYFIDNIGDTVTETNSSSATGGVDQVLSNLSSYTLSNNVENLRILSSAAANGTGNILNNVIHAGSGNNTLDGKEGFDIASYQFSSAGITFNLSTTSSQATSGSGNDMLLNFEGLLGSNFNDILTGDSAGNIINGGAGNDTVSGGAGNDLLLGGAGTDQLTGGSGSDRFIFNLLSDIGLNAQRDVIRDFQTGQAADLIDLSAIDANITSTTNDAFAFIGNAAFSANATGQLRFANGILFGSVDTDNAAEFEIQLLGVNSLSANSLIT</sequence>
<evidence type="ECO:0000256" key="5">
    <source>
        <dbReference type="ARBA" id="ARBA00022525"/>
    </source>
</evidence>
<keyword evidence="11" id="KW-0862">Zinc</keyword>
<evidence type="ECO:0000256" key="10">
    <source>
        <dbReference type="ARBA" id="ARBA00022801"/>
    </source>
</evidence>
<dbReference type="InterPro" id="IPR024079">
    <property type="entry name" value="MetalloPept_cat_dom_sf"/>
</dbReference>
<keyword evidence="6" id="KW-0800">Toxin</keyword>
<dbReference type="Proteomes" id="UP000557193">
    <property type="component" value="Unassembled WGS sequence"/>
</dbReference>
<dbReference type="GO" id="GO:0005509">
    <property type="term" value="F:calcium ion binding"/>
    <property type="evidence" value="ECO:0007669"/>
    <property type="project" value="InterPro"/>
</dbReference>
<dbReference type="GO" id="GO:0004222">
    <property type="term" value="F:metalloendopeptidase activity"/>
    <property type="evidence" value="ECO:0007669"/>
    <property type="project" value="InterPro"/>
</dbReference>
<keyword evidence="10" id="KW-0378">Hydrolase</keyword>
<gene>
    <name evidence="16" type="ORF">HNP49_001369</name>
</gene>
<feature type="domain" description="Peptidase metallopeptidase" evidence="15">
    <location>
        <begin position="38"/>
        <end position="216"/>
    </location>
</feature>
<dbReference type="SUPFAM" id="SSF55486">
    <property type="entry name" value="Metalloproteases ('zincins'), catalytic domain"/>
    <property type="match status" value="1"/>
</dbReference>
<evidence type="ECO:0000256" key="14">
    <source>
        <dbReference type="ARBA" id="ARBA00023136"/>
    </source>
</evidence>
<evidence type="ECO:0000256" key="1">
    <source>
        <dbReference type="ARBA" id="ARBA00001913"/>
    </source>
</evidence>
<dbReference type="CDD" id="cd04277">
    <property type="entry name" value="ZnMc_serralysin_like"/>
    <property type="match status" value="1"/>
</dbReference>
<evidence type="ECO:0000256" key="11">
    <source>
        <dbReference type="ARBA" id="ARBA00022833"/>
    </source>
</evidence>
<keyword evidence="17" id="KW-1185">Reference proteome</keyword>
<dbReference type="GO" id="GO:0005615">
    <property type="term" value="C:extracellular space"/>
    <property type="evidence" value="ECO:0007669"/>
    <property type="project" value="InterPro"/>
</dbReference>
<dbReference type="AlphaFoldDB" id="A0A7X0BRC3"/>
<keyword evidence="5" id="KW-0964">Secreted</keyword>
<dbReference type="GO" id="GO:0008270">
    <property type="term" value="F:zinc ion binding"/>
    <property type="evidence" value="ECO:0007669"/>
    <property type="project" value="InterPro"/>
</dbReference>
<dbReference type="Gene3D" id="3.40.390.10">
    <property type="entry name" value="Collagenase (Catalytic Domain)"/>
    <property type="match status" value="1"/>
</dbReference>
<dbReference type="SMART" id="SM00235">
    <property type="entry name" value="ZnMc"/>
    <property type="match status" value="1"/>
</dbReference>
<dbReference type="GO" id="GO:0090729">
    <property type="term" value="F:toxin activity"/>
    <property type="evidence" value="ECO:0007669"/>
    <property type="project" value="UniProtKB-KW"/>
</dbReference>
<evidence type="ECO:0000256" key="2">
    <source>
        <dbReference type="ARBA" id="ARBA00004370"/>
    </source>
</evidence>
<evidence type="ECO:0000256" key="12">
    <source>
        <dbReference type="ARBA" id="ARBA00022837"/>
    </source>
</evidence>
<dbReference type="InterPro" id="IPR050557">
    <property type="entry name" value="RTX_toxin/Mannuronan_C5-epim"/>
</dbReference>
<dbReference type="PROSITE" id="PS00330">
    <property type="entry name" value="HEMOLYSIN_CALCIUM"/>
    <property type="match status" value="1"/>
</dbReference>
<dbReference type="GO" id="GO:0006508">
    <property type="term" value="P:proteolysis"/>
    <property type="evidence" value="ECO:0007669"/>
    <property type="project" value="UniProtKB-KW"/>
</dbReference>
<protein>
    <submittedName>
        <fullName evidence="16">Ca2+-binding RTX toxin-like protein</fullName>
    </submittedName>
</protein>
<dbReference type="Pfam" id="PF00353">
    <property type="entry name" value="HemolysinCabind"/>
    <property type="match status" value="5"/>
</dbReference>
<evidence type="ECO:0000259" key="15">
    <source>
        <dbReference type="SMART" id="SM00235"/>
    </source>
</evidence>
<dbReference type="PANTHER" id="PTHR38340:SF1">
    <property type="entry name" value="S-LAYER PROTEIN"/>
    <property type="match status" value="1"/>
</dbReference>
<dbReference type="RefSeq" id="WP_184681802.1">
    <property type="nucleotide sequence ID" value="NZ_JACHLL010000002.1"/>
</dbReference>
<accession>A0A7X0BRC3</accession>
<evidence type="ECO:0000256" key="4">
    <source>
        <dbReference type="ARBA" id="ARBA00009490"/>
    </source>
</evidence>
<dbReference type="PRINTS" id="PR00313">
    <property type="entry name" value="CABNDNGRPT"/>
</dbReference>
<dbReference type="InterPro" id="IPR001818">
    <property type="entry name" value="Pept_M10_metallopeptidase"/>
</dbReference>
<dbReference type="InterPro" id="IPR006026">
    <property type="entry name" value="Peptidase_Metallo"/>
</dbReference>
<keyword evidence="7" id="KW-0645">Protease</keyword>
<keyword evidence="13" id="KW-0843">Virulence</keyword>
<evidence type="ECO:0000256" key="6">
    <source>
        <dbReference type="ARBA" id="ARBA00022656"/>
    </source>
</evidence>
<dbReference type="InterPro" id="IPR001343">
    <property type="entry name" value="Hemolysn_Ca-bd"/>
</dbReference>
<keyword evidence="14" id="KW-0472">Membrane</keyword>
<dbReference type="InterPro" id="IPR003995">
    <property type="entry name" value="RTX_toxin_determinant-A"/>
</dbReference>
<dbReference type="InterPro" id="IPR018511">
    <property type="entry name" value="Hemolysin-typ_Ca-bd_CS"/>
</dbReference>
<evidence type="ECO:0000256" key="3">
    <source>
        <dbReference type="ARBA" id="ARBA00004613"/>
    </source>
</evidence>
<dbReference type="Pfam" id="PF00413">
    <property type="entry name" value="Peptidase_M10"/>
    <property type="match status" value="1"/>
</dbReference>
<reference evidence="16 17" key="1">
    <citation type="submission" date="2020-08" db="EMBL/GenBank/DDBJ databases">
        <title>Functional genomics of gut bacteria from endangered species of beetles.</title>
        <authorList>
            <person name="Carlos-Shanley C."/>
        </authorList>
    </citation>
    <scope>NUCLEOTIDE SEQUENCE [LARGE SCALE GENOMIC DNA]</scope>
    <source>
        <strain evidence="16 17">S00202</strain>
    </source>
</reference>
<dbReference type="PANTHER" id="PTHR38340">
    <property type="entry name" value="S-LAYER PROTEIN"/>
    <property type="match status" value="1"/>
</dbReference>
<keyword evidence="9" id="KW-0677">Repeat</keyword>
<dbReference type="SUPFAM" id="SSF51120">
    <property type="entry name" value="beta-Roll"/>
    <property type="match status" value="3"/>
</dbReference>
<keyword evidence="12" id="KW-0106">Calcium</keyword>
<evidence type="ECO:0000256" key="9">
    <source>
        <dbReference type="ARBA" id="ARBA00022737"/>
    </source>
</evidence>
<dbReference type="GO" id="GO:0031012">
    <property type="term" value="C:extracellular matrix"/>
    <property type="evidence" value="ECO:0007669"/>
    <property type="project" value="InterPro"/>
</dbReference>
<comment type="cofactor">
    <cofactor evidence="1">
        <name>Ca(2+)</name>
        <dbReference type="ChEBI" id="CHEBI:29108"/>
    </cofactor>
</comment>
<organism evidence="16 17">
    <name type="scientific">Pseudomonas fluvialis</name>
    <dbReference type="NCBI Taxonomy" id="1793966"/>
    <lineage>
        <taxon>Bacteria</taxon>
        <taxon>Pseudomonadati</taxon>
        <taxon>Pseudomonadota</taxon>
        <taxon>Gammaproteobacteria</taxon>
        <taxon>Pseudomonadales</taxon>
        <taxon>Pseudomonadaceae</taxon>
        <taxon>Pseudomonas</taxon>
    </lineage>
</organism>
<evidence type="ECO:0000256" key="7">
    <source>
        <dbReference type="ARBA" id="ARBA00022670"/>
    </source>
</evidence>
<dbReference type="InterPro" id="IPR034033">
    <property type="entry name" value="Serralysin-like"/>
</dbReference>
<evidence type="ECO:0000313" key="17">
    <source>
        <dbReference type="Proteomes" id="UP000557193"/>
    </source>
</evidence>
<evidence type="ECO:0000256" key="13">
    <source>
        <dbReference type="ARBA" id="ARBA00023026"/>
    </source>
</evidence>
<dbReference type="InterPro" id="IPR013858">
    <property type="entry name" value="Peptidase_M10B_C"/>
</dbReference>